<proteinExistence type="predicted"/>
<reference evidence="2 3" key="1">
    <citation type="submission" date="2016-10" db="EMBL/GenBank/DDBJ databases">
        <authorList>
            <person name="de Groot N.N."/>
        </authorList>
    </citation>
    <scope>NUCLEOTIDE SEQUENCE [LARGE SCALE GENOMIC DNA]</scope>
    <source>
        <strain evidence="2 3">DSM 21668</strain>
    </source>
</reference>
<dbReference type="AlphaFoldDB" id="A0A1G9T2E7"/>
<dbReference type="Pfam" id="PF03237">
    <property type="entry name" value="Terminase_6N"/>
    <property type="match status" value="1"/>
</dbReference>
<keyword evidence="3" id="KW-1185">Reference proteome</keyword>
<dbReference type="STRING" id="563176.SAMN04488090_3384"/>
<dbReference type="InterPro" id="IPR027417">
    <property type="entry name" value="P-loop_NTPase"/>
</dbReference>
<evidence type="ECO:0000313" key="3">
    <source>
        <dbReference type="Proteomes" id="UP000198901"/>
    </source>
</evidence>
<feature type="compositionally biased region" description="Basic and acidic residues" evidence="1">
    <location>
        <begin position="442"/>
        <end position="456"/>
    </location>
</feature>
<dbReference type="Proteomes" id="UP000198901">
    <property type="component" value="Unassembled WGS sequence"/>
</dbReference>
<evidence type="ECO:0000256" key="1">
    <source>
        <dbReference type="SAM" id="MobiDB-lite"/>
    </source>
</evidence>
<protein>
    <submittedName>
        <fullName evidence="2">Uncharacterized protein</fullName>
    </submittedName>
</protein>
<dbReference type="EMBL" id="FNGS01000006">
    <property type="protein sequence ID" value="SDM41777.1"/>
    <property type="molecule type" value="Genomic_DNA"/>
</dbReference>
<feature type="region of interest" description="Disordered" evidence="1">
    <location>
        <begin position="440"/>
        <end position="459"/>
    </location>
</feature>
<name>A0A1G9T2E7_9BACT</name>
<dbReference type="OrthoDB" id="1151239at2"/>
<evidence type="ECO:0000313" key="2">
    <source>
        <dbReference type="EMBL" id="SDM41777.1"/>
    </source>
</evidence>
<accession>A0A1G9T2E7</accession>
<sequence>MEELEITVNDKQADFLEAVLYRMDVHDVKVAGMVGGIGSGKSIALSDLVVIMKEELPRAKGQFACPIVSQAKRSLTPGLRAGWRDRWGVVPYNPRTGEGDYVLWKEPPEGFDRPYQEPDDWSNCITFVNGFTVEVCGYKMDADSHRGRNDDFVLLDEALRFKKDWLKILLGRIRANVGRFQSNLHWLFAFFSSPPYGATGEWMFEYEELSRKEPRKYHFTQVITRDNAAFLPPGFIKGLKETLTSLEYEVEVEGKRLSRIANSYYPALSWEKHTEVDEIPFWYDPARGLEVSVDFNAHFTSCTVWQPAGRLLKCLAAVYVKEPVDGPTGEKLTMAESLALKVVERFKGQALHKITITGDRNGQNKSAGATKTMFELFAGIFEVAKWEVILSPLSYNMPLYERFLLLHRILSETDPAEYYLRLHPQDAKAAVVSMVRTPINTDHTKNKDSEKKKGVEQQDATHLGDTVDYYVIWKSLGGVSYNESGFDIDFLGG</sequence>
<dbReference type="Gene3D" id="3.40.50.300">
    <property type="entry name" value="P-loop containing nucleotide triphosphate hydrolases"/>
    <property type="match status" value="1"/>
</dbReference>
<gene>
    <name evidence="2" type="ORF">SAMN04488090_3384</name>
</gene>
<dbReference type="RefSeq" id="WP_093204823.1">
    <property type="nucleotide sequence ID" value="NZ_FNGS01000006.1"/>
</dbReference>
<organism evidence="2 3">
    <name type="scientific">Siphonobacter aquaeclarae</name>
    <dbReference type="NCBI Taxonomy" id="563176"/>
    <lineage>
        <taxon>Bacteria</taxon>
        <taxon>Pseudomonadati</taxon>
        <taxon>Bacteroidota</taxon>
        <taxon>Cytophagia</taxon>
        <taxon>Cytophagales</taxon>
        <taxon>Cytophagaceae</taxon>
        <taxon>Siphonobacter</taxon>
    </lineage>
</organism>